<dbReference type="eggNOG" id="COG2207">
    <property type="taxonomic scope" value="Bacteria"/>
</dbReference>
<organism evidence="5 6">
    <name type="scientific">Xylanimonas cellulosilytica (strain DSM 15894 / JCM 12276 / CECT 5975 / KCTC 9989 / LMG 20990 / NBRC 107835 / XIL07)</name>
    <dbReference type="NCBI Taxonomy" id="446471"/>
    <lineage>
        <taxon>Bacteria</taxon>
        <taxon>Bacillati</taxon>
        <taxon>Actinomycetota</taxon>
        <taxon>Actinomycetes</taxon>
        <taxon>Micrococcales</taxon>
        <taxon>Promicromonosporaceae</taxon>
        <taxon>Xylanimonas</taxon>
    </lineage>
</organism>
<dbReference type="AlphaFoldDB" id="D1BRX4"/>
<dbReference type="InterPro" id="IPR032783">
    <property type="entry name" value="AraC_lig"/>
</dbReference>
<dbReference type="RefSeq" id="WP_012878208.1">
    <property type="nucleotide sequence ID" value="NC_013530.1"/>
</dbReference>
<dbReference type="Pfam" id="PF12852">
    <property type="entry name" value="Cupin_6"/>
    <property type="match status" value="1"/>
</dbReference>
<dbReference type="InterPro" id="IPR009057">
    <property type="entry name" value="Homeodomain-like_sf"/>
</dbReference>
<evidence type="ECO:0000313" key="5">
    <source>
        <dbReference type="EMBL" id="ACZ30466.1"/>
    </source>
</evidence>
<evidence type="ECO:0000256" key="1">
    <source>
        <dbReference type="ARBA" id="ARBA00023015"/>
    </source>
</evidence>
<dbReference type="GO" id="GO:0003700">
    <property type="term" value="F:DNA-binding transcription factor activity"/>
    <property type="evidence" value="ECO:0007669"/>
    <property type="project" value="InterPro"/>
</dbReference>
<dbReference type="GO" id="GO:0043565">
    <property type="term" value="F:sequence-specific DNA binding"/>
    <property type="evidence" value="ECO:0007669"/>
    <property type="project" value="InterPro"/>
</dbReference>
<evidence type="ECO:0000256" key="2">
    <source>
        <dbReference type="ARBA" id="ARBA00023125"/>
    </source>
</evidence>
<dbReference type="Gene3D" id="1.10.10.60">
    <property type="entry name" value="Homeodomain-like"/>
    <property type="match status" value="2"/>
</dbReference>
<evidence type="ECO:0000259" key="4">
    <source>
        <dbReference type="PROSITE" id="PS01124"/>
    </source>
</evidence>
<reference evidence="6" key="1">
    <citation type="submission" date="2009-11" db="EMBL/GenBank/DDBJ databases">
        <title>The complete chromosome of Xylanimonas cellulosilytica DSM 15894.</title>
        <authorList>
            <consortium name="US DOE Joint Genome Institute (JGI-PGF)"/>
            <person name="Lucas S."/>
            <person name="Copeland A."/>
            <person name="Lapidus A."/>
            <person name="Glavina del Rio T."/>
            <person name="Dalin E."/>
            <person name="Tice H."/>
            <person name="Bruce D."/>
            <person name="Goodwin L."/>
            <person name="Pitluck S."/>
            <person name="Kyrpides N."/>
            <person name="Mavromatis K."/>
            <person name="Ivanova N."/>
            <person name="Mikhailova N."/>
            <person name="Foster B."/>
            <person name="Clum A."/>
            <person name="Brettin T."/>
            <person name="Detter J.C."/>
            <person name="Han C."/>
            <person name="Larimer F."/>
            <person name="Land M."/>
            <person name="Hauser L."/>
            <person name="Markowitz V."/>
            <person name="Cheng J.F."/>
            <person name="Hugenholtz P."/>
            <person name="Woyke T."/>
            <person name="Wu D."/>
            <person name="Gehrich-Schroeter G."/>
            <person name="Schneider S."/>
            <person name="Pukall S.R."/>
            <person name="Klenk H.P."/>
            <person name="Eisen J.A."/>
        </authorList>
    </citation>
    <scope>NUCLEOTIDE SEQUENCE [LARGE SCALE GENOMIC DNA]</scope>
    <source>
        <strain evidence="6">DSM 15894 / CECT 5975 / LMG 20990 / XIL07</strain>
    </source>
</reference>
<dbReference type="SMART" id="SM00342">
    <property type="entry name" value="HTH_ARAC"/>
    <property type="match status" value="1"/>
</dbReference>
<keyword evidence="3" id="KW-0804">Transcription</keyword>
<dbReference type="InterPro" id="IPR018062">
    <property type="entry name" value="HTH_AraC-typ_CS"/>
</dbReference>
<dbReference type="InterPro" id="IPR018060">
    <property type="entry name" value="HTH_AraC"/>
</dbReference>
<accession>D1BRX4</accession>
<dbReference type="OrthoDB" id="241790at2"/>
<keyword evidence="6" id="KW-1185">Reference proteome</keyword>
<keyword evidence="2" id="KW-0238">DNA-binding</keyword>
<reference evidence="5 6" key="2">
    <citation type="journal article" date="2010" name="Stand. Genomic Sci.">
        <title>Complete genome sequence of Xylanimonas cellulosilytica type strain (XIL07).</title>
        <authorList>
            <person name="Foster B."/>
            <person name="Pukall R."/>
            <person name="Abt B."/>
            <person name="Nolan M."/>
            <person name="Glavina Del Rio T."/>
            <person name="Chen F."/>
            <person name="Lucas S."/>
            <person name="Tice H."/>
            <person name="Pitluck S."/>
            <person name="Cheng J.-F."/>
            <person name="Chertkov O."/>
            <person name="Brettin T."/>
            <person name="Han C."/>
            <person name="Detter J.C."/>
            <person name="Bruce D."/>
            <person name="Goodwin L."/>
            <person name="Ivanova N."/>
            <person name="Mavromatis K."/>
            <person name="Pati A."/>
            <person name="Mikhailova N."/>
            <person name="Chen A."/>
            <person name="Palaniappan K."/>
            <person name="Land M."/>
            <person name="Hauser L."/>
            <person name="Chang Y.-J."/>
            <person name="Jeffries C.D."/>
            <person name="Chain P."/>
            <person name="Rohde M."/>
            <person name="Goeker M."/>
            <person name="Bristow J."/>
            <person name="Eisen J.A."/>
            <person name="Markowitz V."/>
            <person name="Hugenholtz P."/>
            <person name="Kyrpides N.C."/>
            <person name="Klenk H.-P."/>
            <person name="Lapidus A."/>
        </authorList>
    </citation>
    <scope>NUCLEOTIDE SEQUENCE [LARGE SCALE GENOMIC DNA]</scope>
    <source>
        <strain evidence="6">DSM 15894 / CECT 5975 / LMG 20990 / XIL07</strain>
    </source>
</reference>
<dbReference type="PROSITE" id="PS01124">
    <property type="entry name" value="HTH_ARAC_FAMILY_2"/>
    <property type="match status" value="1"/>
</dbReference>
<protein>
    <submittedName>
        <fullName evidence="5">Transcriptional regulator, AraC family</fullName>
    </submittedName>
</protein>
<dbReference type="InterPro" id="IPR014710">
    <property type="entry name" value="RmlC-like_jellyroll"/>
</dbReference>
<dbReference type="PANTHER" id="PTHR46796">
    <property type="entry name" value="HTH-TYPE TRANSCRIPTIONAL ACTIVATOR RHAS-RELATED"/>
    <property type="match status" value="1"/>
</dbReference>
<dbReference type="EMBL" id="CP001821">
    <property type="protein sequence ID" value="ACZ30466.1"/>
    <property type="molecule type" value="Genomic_DNA"/>
</dbReference>
<dbReference type="Proteomes" id="UP000002255">
    <property type="component" value="Chromosome"/>
</dbReference>
<dbReference type="Gene3D" id="2.60.120.10">
    <property type="entry name" value="Jelly Rolls"/>
    <property type="match status" value="1"/>
</dbReference>
<dbReference type="KEGG" id="xce:Xcel_1435"/>
<dbReference type="SUPFAM" id="SSF46689">
    <property type="entry name" value="Homeodomain-like"/>
    <property type="match status" value="2"/>
</dbReference>
<dbReference type="Pfam" id="PF12833">
    <property type="entry name" value="HTH_18"/>
    <property type="match status" value="1"/>
</dbReference>
<dbReference type="HOGENOM" id="CLU_000445_81_0_11"/>
<dbReference type="InterPro" id="IPR011051">
    <property type="entry name" value="RmlC_Cupin_sf"/>
</dbReference>
<dbReference type="PROSITE" id="PS00041">
    <property type="entry name" value="HTH_ARAC_FAMILY_1"/>
    <property type="match status" value="1"/>
</dbReference>
<dbReference type="SUPFAM" id="SSF51182">
    <property type="entry name" value="RmlC-like cupins"/>
    <property type="match status" value="1"/>
</dbReference>
<dbReference type="STRING" id="446471.Xcel_1435"/>
<sequence>MADPWSDALGDLELTGVFYATARMTEPWGIDLPALPWTAMFHLLTAGRAVVSVDGDVHELVPGELLLVPHGTGHQILSAPDAPASGLWGIEREVVGERYERLVVDGGGAPARLVCGAVTFADPGVGRLLASLPAVVRAHGGETGSWLRAAVDAIAHEAEHPRGGSDVVTARLADVILVQAVRDWLDDAEPPSGWLAALRDDVLGPVLAAVHTDPARPWTLESLAALAHLSRSAFAERFAAVVGEPPAAYVAGWRLGLAARMLCEPGASVAAVAERVGYDSVPGFHRAFTRRHGMTPGAWRRTGGARTLADVIDPPPEVRERIAR</sequence>
<dbReference type="PANTHER" id="PTHR46796:SF7">
    <property type="entry name" value="ARAC FAMILY TRANSCRIPTIONAL REGULATOR"/>
    <property type="match status" value="1"/>
</dbReference>
<evidence type="ECO:0000313" key="6">
    <source>
        <dbReference type="Proteomes" id="UP000002255"/>
    </source>
</evidence>
<proteinExistence type="predicted"/>
<feature type="domain" description="HTH araC/xylS-type" evidence="4">
    <location>
        <begin position="204"/>
        <end position="302"/>
    </location>
</feature>
<gene>
    <name evidence="5" type="ordered locus">Xcel_1435</name>
</gene>
<dbReference type="InterPro" id="IPR050204">
    <property type="entry name" value="AraC_XylS_family_regulators"/>
</dbReference>
<evidence type="ECO:0000256" key="3">
    <source>
        <dbReference type="ARBA" id="ARBA00023163"/>
    </source>
</evidence>
<keyword evidence="1" id="KW-0805">Transcription regulation</keyword>
<dbReference type="eggNOG" id="COG0662">
    <property type="taxonomic scope" value="Bacteria"/>
</dbReference>
<name>D1BRX4_XYLCX</name>